<comment type="caution">
    <text evidence="2">The sequence shown here is derived from an EMBL/GenBank/DDBJ whole genome shotgun (WGS) entry which is preliminary data.</text>
</comment>
<keyword evidence="1" id="KW-0812">Transmembrane</keyword>
<dbReference type="EMBL" id="CACVBS010000080">
    <property type="protein sequence ID" value="CAA7269806.1"/>
    <property type="molecule type" value="Genomic_DNA"/>
</dbReference>
<keyword evidence="1" id="KW-1133">Transmembrane helix</keyword>
<organism evidence="2 3">
    <name type="scientific">Cyclocybe aegerita</name>
    <name type="common">Black poplar mushroom</name>
    <name type="synonym">Agrocybe aegerita</name>
    <dbReference type="NCBI Taxonomy" id="1973307"/>
    <lineage>
        <taxon>Eukaryota</taxon>
        <taxon>Fungi</taxon>
        <taxon>Dikarya</taxon>
        <taxon>Basidiomycota</taxon>
        <taxon>Agaricomycotina</taxon>
        <taxon>Agaricomycetes</taxon>
        <taxon>Agaricomycetidae</taxon>
        <taxon>Agaricales</taxon>
        <taxon>Agaricineae</taxon>
        <taxon>Bolbitiaceae</taxon>
        <taxon>Cyclocybe</taxon>
    </lineage>
</organism>
<evidence type="ECO:0000313" key="2">
    <source>
        <dbReference type="EMBL" id="CAA7269806.1"/>
    </source>
</evidence>
<accession>A0A8S0WZT7</accession>
<dbReference type="AlphaFoldDB" id="A0A8S0WZT7"/>
<keyword evidence="3" id="KW-1185">Reference proteome</keyword>
<feature type="transmembrane region" description="Helical" evidence="1">
    <location>
        <begin position="74"/>
        <end position="96"/>
    </location>
</feature>
<keyword evidence="1" id="KW-0472">Membrane</keyword>
<evidence type="ECO:0000313" key="3">
    <source>
        <dbReference type="Proteomes" id="UP000467700"/>
    </source>
</evidence>
<gene>
    <name evidence="2" type="ORF">AAE3_LOCUS12069</name>
</gene>
<reference evidence="2 3" key="1">
    <citation type="submission" date="2020-01" db="EMBL/GenBank/DDBJ databases">
        <authorList>
            <person name="Gupta K D."/>
        </authorList>
    </citation>
    <scope>NUCLEOTIDE SEQUENCE [LARGE SCALE GENOMIC DNA]</scope>
</reference>
<sequence length="191" mass="20615">MEHRIRISVPPGDSFAVVDMFIFEIPDTSTPNAMSSSRHIITALGTSTVEDTTPVPSPTSPNNPEGWSFPSRNIPIAFGIAAMGLALVAIFVFLIWRLRCRKRQDANTPGLPTSAIGGPSTPSTPQGLPIPSCHLNNTPEIRIASVLQSEFGSPTSTALRTYGSFSTTLYPTIWPSTSMRPYLADILLRTS</sequence>
<protein>
    <submittedName>
        <fullName evidence="2">Uncharacterized protein</fullName>
    </submittedName>
</protein>
<evidence type="ECO:0000256" key="1">
    <source>
        <dbReference type="SAM" id="Phobius"/>
    </source>
</evidence>
<proteinExistence type="predicted"/>
<name>A0A8S0WZT7_CYCAE</name>
<dbReference type="Proteomes" id="UP000467700">
    <property type="component" value="Unassembled WGS sequence"/>
</dbReference>